<sequence length="204" mass="23456">MPGILNRKEKEPAGIEPRATRMVGERSVHYTKSTPRRLFGFRLRKLVITYQRAMSPSGIFSLWKSGMMSISKKSVSELATKCVRTYIAIDLAKHPKTYSDQDASRFDRNIKMANWQLKAPKRVRRCNRKFFKTTLLRARNAALRRKQVTPITLSLGKTTSTGSRRTSESGYVVSKITAKRKGSHWNQPRQEAKVHHKKLIGNKR</sequence>
<protein>
    <submittedName>
        <fullName evidence="1">Uncharacterized protein</fullName>
    </submittedName>
</protein>
<proteinExistence type="predicted"/>
<reference evidence="1" key="1">
    <citation type="journal article" date="2011" name="Genome Biol.">
        <title>The draft genome of the carcinogenic human liver fluke Clonorchis sinensis.</title>
        <authorList>
            <person name="Wang X."/>
            <person name="Chen W."/>
            <person name="Huang Y."/>
            <person name="Sun J."/>
            <person name="Men J."/>
            <person name="Liu H."/>
            <person name="Luo F."/>
            <person name="Guo L."/>
            <person name="Lv X."/>
            <person name="Deng C."/>
            <person name="Zhou C."/>
            <person name="Fan Y."/>
            <person name="Li X."/>
            <person name="Huang L."/>
            <person name="Hu Y."/>
            <person name="Liang C."/>
            <person name="Hu X."/>
            <person name="Xu J."/>
            <person name="Yu X."/>
        </authorList>
    </citation>
    <scope>NUCLEOTIDE SEQUENCE [LARGE SCALE GENOMIC DNA]</scope>
    <source>
        <strain evidence="1">Henan</strain>
    </source>
</reference>
<dbReference type="EMBL" id="DF143011">
    <property type="protein sequence ID" value="GAA50080.1"/>
    <property type="molecule type" value="Genomic_DNA"/>
</dbReference>
<gene>
    <name evidence="1" type="ORF">CLF_104050</name>
</gene>
<dbReference type="Proteomes" id="UP000008909">
    <property type="component" value="Unassembled WGS sequence"/>
</dbReference>
<organism evidence="1 2">
    <name type="scientific">Clonorchis sinensis</name>
    <name type="common">Chinese liver fluke</name>
    <dbReference type="NCBI Taxonomy" id="79923"/>
    <lineage>
        <taxon>Eukaryota</taxon>
        <taxon>Metazoa</taxon>
        <taxon>Spiralia</taxon>
        <taxon>Lophotrochozoa</taxon>
        <taxon>Platyhelminthes</taxon>
        <taxon>Trematoda</taxon>
        <taxon>Digenea</taxon>
        <taxon>Opisthorchiida</taxon>
        <taxon>Opisthorchiata</taxon>
        <taxon>Opisthorchiidae</taxon>
        <taxon>Clonorchis</taxon>
    </lineage>
</organism>
<dbReference type="AlphaFoldDB" id="G7YAU6"/>
<evidence type="ECO:0000313" key="2">
    <source>
        <dbReference type="Proteomes" id="UP000008909"/>
    </source>
</evidence>
<accession>G7YAU6</accession>
<evidence type="ECO:0000313" key="1">
    <source>
        <dbReference type="EMBL" id="GAA50080.1"/>
    </source>
</evidence>
<reference key="2">
    <citation type="submission" date="2011-10" db="EMBL/GenBank/DDBJ databases">
        <title>The genome and transcriptome sequence of Clonorchis sinensis provide insights into the carcinogenic liver fluke.</title>
        <authorList>
            <person name="Wang X."/>
            <person name="Huang Y."/>
            <person name="Chen W."/>
            <person name="Liu H."/>
            <person name="Guo L."/>
            <person name="Chen Y."/>
            <person name="Luo F."/>
            <person name="Zhou W."/>
            <person name="Sun J."/>
            <person name="Mao Q."/>
            <person name="Liang P."/>
            <person name="Zhou C."/>
            <person name="Tian Y."/>
            <person name="Men J."/>
            <person name="Lv X."/>
            <person name="Huang L."/>
            <person name="Zhou J."/>
            <person name="Hu Y."/>
            <person name="Li R."/>
            <person name="Zhang F."/>
            <person name="Lei H."/>
            <person name="Li X."/>
            <person name="Hu X."/>
            <person name="Liang C."/>
            <person name="Xu J."/>
            <person name="Wu Z."/>
            <person name="Yu X."/>
        </authorList>
    </citation>
    <scope>NUCLEOTIDE SEQUENCE</scope>
    <source>
        <strain>Henan</strain>
    </source>
</reference>
<keyword evidence="2" id="KW-1185">Reference proteome</keyword>
<name>G7YAU6_CLOSI</name>